<name>L0DN66_SINAD</name>
<keyword evidence="2" id="KW-0732">Signal</keyword>
<dbReference type="RefSeq" id="WP_015249895.1">
    <property type="nucleotide sequence ID" value="NC_019892.1"/>
</dbReference>
<accession>L0DN66</accession>
<feature type="region of interest" description="Disordered" evidence="1">
    <location>
        <begin position="54"/>
        <end position="88"/>
    </location>
</feature>
<evidence type="ECO:0000313" key="3">
    <source>
        <dbReference type="EMBL" id="AGA30819.1"/>
    </source>
</evidence>
<reference evidence="3 4" key="1">
    <citation type="submission" date="2012-02" db="EMBL/GenBank/DDBJ databases">
        <title>Complete sequence of chromosome of Singulisphaera acidiphila DSM 18658.</title>
        <authorList>
            <consortium name="US DOE Joint Genome Institute (JGI-PGF)"/>
            <person name="Lucas S."/>
            <person name="Copeland A."/>
            <person name="Lapidus A."/>
            <person name="Glavina del Rio T."/>
            <person name="Dalin E."/>
            <person name="Tice H."/>
            <person name="Bruce D."/>
            <person name="Goodwin L."/>
            <person name="Pitluck S."/>
            <person name="Peters L."/>
            <person name="Ovchinnikova G."/>
            <person name="Chertkov O."/>
            <person name="Kyrpides N."/>
            <person name="Mavromatis K."/>
            <person name="Ivanova N."/>
            <person name="Brettin T."/>
            <person name="Detter J.C."/>
            <person name="Han C."/>
            <person name="Larimer F."/>
            <person name="Land M."/>
            <person name="Hauser L."/>
            <person name="Markowitz V."/>
            <person name="Cheng J.-F."/>
            <person name="Hugenholtz P."/>
            <person name="Woyke T."/>
            <person name="Wu D."/>
            <person name="Tindall B."/>
            <person name="Pomrenke H."/>
            <person name="Brambilla E."/>
            <person name="Klenk H.-P."/>
            <person name="Eisen J.A."/>
        </authorList>
    </citation>
    <scope>NUCLEOTIDE SEQUENCE [LARGE SCALE GENOMIC DNA]</scope>
    <source>
        <strain evidence="4">ATCC BAA-1392 / DSM 18658 / VKM B-2454 / MOB10</strain>
    </source>
</reference>
<dbReference type="Proteomes" id="UP000010798">
    <property type="component" value="Chromosome"/>
</dbReference>
<gene>
    <name evidence="3" type="ordered locus">Sinac_6749</name>
</gene>
<evidence type="ECO:0000256" key="1">
    <source>
        <dbReference type="SAM" id="MobiDB-lite"/>
    </source>
</evidence>
<evidence type="ECO:0008006" key="5">
    <source>
        <dbReference type="Google" id="ProtNLM"/>
    </source>
</evidence>
<evidence type="ECO:0000313" key="4">
    <source>
        <dbReference type="Proteomes" id="UP000010798"/>
    </source>
</evidence>
<evidence type="ECO:0000256" key="2">
    <source>
        <dbReference type="SAM" id="SignalP"/>
    </source>
</evidence>
<feature type="chain" id="PRO_5003940992" description="Secreted protein" evidence="2">
    <location>
        <begin position="22"/>
        <end position="152"/>
    </location>
</feature>
<dbReference type="AlphaFoldDB" id="L0DN66"/>
<sequence>MTVMMLVALGLAAGAGPTASGATVTATSSHAAVPDGHQCKCKSCRGLTSCCCSPAKAKPSPPARPDSKSSTTGQIQADAGPCLSSAPCGGGEGLPTSAAGLTMGKAVTLTNGTILRPSLTAQAHLFTADSLRSALLADRLDDPPEGRVPTCS</sequence>
<dbReference type="OrthoDB" id="9993690at2"/>
<protein>
    <recommendedName>
        <fullName evidence="5">Secreted protein</fullName>
    </recommendedName>
</protein>
<dbReference type="STRING" id="886293.Sinac_6749"/>
<dbReference type="EMBL" id="CP003364">
    <property type="protein sequence ID" value="AGA30819.1"/>
    <property type="molecule type" value="Genomic_DNA"/>
</dbReference>
<dbReference type="HOGENOM" id="CLU_1721127_0_0_0"/>
<keyword evidence="4" id="KW-1185">Reference proteome</keyword>
<proteinExistence type="predicted"/>
<dbReference type="KEGG" id="saci:Sinac_6749"/>
<organism evidence="3 4">
    <name type="scientific">Singulisphaera acidiphila (strain ATCC BAA-1392 / DSM 18658 / VKM B-2454 / MOB10)</name>
    <dbReference type="NCBI Taxonomy" id="886293"/>
    <lineage>
        <taxon>Bacteria</taxon>
        <taxon>Pseudomonadati</taxon>
        <taxon>Planctomycetota</taxon>
        <taxon>Planctomycetia</taxon>
        <taxon>Isosphaerales</taxon>
        <taxon>Isosphaeraceae</taxon>
        <taxon>Singulisphaera</taxon>
    </lineage>
</organism>
<feature type="signal peptide" evidence="2">
    <location>
        <begin position="1"/>
        <end position="21"/>
    </location>
</feature>